<sequence>MKVADINNRTIIERNFFNILRYGAFGTHSLIEPMSSFKWKRLLQMVEVQGVVPTFVSGINKYLSEDKVFLPKEIRTIISKKTKQASISSLINIPKENIRLSNTFLNYRLQNIIKNELHSIDTSVETIDLLKIIIANSKSMLNCGMTLEGIINLGKYLRTQGKGDRIDFVKLEKWLSYIFLQSMAQLQGNILISVFDFEQDEIPFVREYKIKAYKLTMKSISDLAKDTAQDWHFRQNSFGFVQNNNAILRRNLRRSFRYIKYFPAETISNFMSNITKSLKEIEE</sequence>
<dbReference type="OrthoDB" id="1081769at2"/>
<proteinExistence type="predicted"/>
<accession>A0A096CDN0</accession>
<organism evidence="1 2">
    <name type="scientific">Prevotella amnii DNF00058</name>
    <dbReference type="NCBI Taxonomy" id="1401066"/>
    <lineage>
        <taxon>Bacteria</taxon>
        <taxon>Pseudomonadati</taxon>
        <taxon>Bacteroidota</taxon>
        <taxon>Bacteroidia</taxon>
        <taxon>Bacteroidales</taxon>
        <taxon>Prevotellaceae</taxon>
        <taxon>Prevotella</taxon>
    </lineage>
</organism>
<evidence type="ECO:0000313" key="1">
    <source>
        <dbReference type="EMBL" id="KGF53042.1"/>
    </source>
</evidence>
<keyword evidence="2" id="KW-1185">Reference proteome</keyword>
<dbReference type="AlphaFoldDB" id="A0A096CDN0"/>
<evidence type="ECO:0000313" key="2">
    <source>
        <dbReference type="Proteomes" id="UP000029614"/>
    </source>
</evidence>
<dbReference type="RefSeq" id="WP_036854049.1">
    <property type="nucleotide sequence ID" value="NZ_JRNU01000003.1"/>
</dbReference>
<protein>
    <submittedName>
        <fullName evidence="1">Uncharacterized protein</fullName>
    </submittedName>
</protein>
<gene>
    <name evidence="1" type="ORF">HMPREF9302_01365</name>
</gene>
<name>A0A096CDN0_9BACT</name>
<comment type="caution">
    <text evidence="1">The sequence shown here is derived from an EMBL/GenBank/DDBJ whole genome shotgun (WGS) entry which is preliminary data.</text>
</comment>
<dbReference type="EMBL" id="JRNU01000003">
    <property type="protein sequence ID" value="KGF53042.1"/>
    <property type="molecule type" value="Genomic_DNA"/>
</dbReference>
<dbReference type="Proteomes" id="UP000029614">
    <property type="component" value="Unassembled WGS sequence"/>
</dbReference>
<reference evidence="1 2" key="1">
    <citation type="submission" date="2014-07" db="EMBL/GenBank/DDBJ databases">
        <authorList>
            <person name="McCorrison J."/>
            <person name="Sanka R."/>
            <person name="Torralba M."/>
            <person name="Gillis M."/>
            <person name="Haft D.H."/>
            <person name="Methe B."/>
            <person name="Sutton G."/>
            <person name="Nelson K.E."/>
        </authorList>
    </citation>
    <scope>NUCLEOTIDE SEQUENCE [LARGE SCALE GENOMIC DNA]</scope>
    <source>
        <strain evidence="1 2">DNF00058</strain>
    </source>
</reference>